<dbReference type="GO" id="GO:0005524">
    <property type="term" value="F:ATP binding"/>
    <property type="evidence" value="ECO:0007669"/>
    <property type="project" value="InterPro"/>
</dbReference>
<dbReference type="OrthoDB" id="9782201at2"/>
<keyword evidence="7" id="KW-1185">Reference proteome</keyword>
<feature type="binding site" evidence="5">
    <location>
        <begin position="149"/>
        <end position="156"/>
    </location>
    <ligand>
        <name>ADP</name>
        <dbReference type="ChEBI" id="CHEBI:456216"/>
    </ligand>
</feature>
<dbReference type="AlphaFoldDB" id="A0A2M9G4C8"/>
<evidence type="ECO:0000256" key="4">
    <source>
        <dbReference type="ARBA" id="ARBA00022777"/>
    </source>
</evidence>
<keyword evidence="1 5" id="KW-0723">Serine/threonine-protein kinase</keyword>
<comment type="catalytic activity">
    <reaction evidence="5">
        <text>N(tele)-phospho-L-histidyl/O-phospho-L-threonyl-[pyruvate, phosphate dikinase] + phosphate + H(+) = N(tele)-phospho-L-histidyl/L-threonyl-[pyruvate, phosphate dikinase] + diphosphate</text>
        <dbReference type="Rhea" id="RHEA:43696"/>
        <dbReference type="Rhea" id="RHEA-COMP:10650"/>
        <dbReference type="Rhea" id="RHEA-COMP:10651"/>
        <dbReference type="ChEBI" id="CHEBI:15378"/>
        <dbReference type="ChEBI" id="CHEBI:30013"/>
        <dbReference type="ChEBI" id="CHEBI:33019"/>
        <dbReference type="ChEBI" id="CHEBI:43474"/>
        <dbReference type="ChEBI" id="CHEBI:61977"/>
        <dbReference type="ChEBI" id="CHEBI:83586"/>
        <dbReference type="EC" id="2.7.4.27"/>
    </reaction>
</comment>
<evidence type="ECO:0000256" key="3">
    <source>
        <dbReference type="ARBA" id="ARBA00022741"/>
    </source>
</evidence>
<proteinExistence type="inferred from homology"/>
<dbReference type="HAMAP" id="MF_00921">
    <property type="entry name" value="PDRP"/>
    <property type="match status" value="1"/>
</dbReference>
<dbReference type="InterPro" id="IPR005177">
    <property type="entry name" value="Kinase-pyrophosphorylase"/>
</dbReference>
<sequence>MTRFHLHLVSDATGETLTTIVNAAVVQFENAQPVKHLWPMIRNRAQIANVLAGIGQEPGLVLYTLVDAEARAALEEGCRRLGVRHISALDTVMMGLHEFLGEATTGRPGSQHEMNQEYFDRIEAMHYTLSHDDGQQAADLDRADVVLVGVSRSSKTPTSMYLANRGLKVANVPFVPGVALPPELENLRRPLVVGLTTAPERLSQIRRNRLLSLKDTAASDYADQERVKEELLAARRVFARHGWPVIDVTRKSIEETAAAILTLYQRREGERAS</sequence>
<keyword evidence="3 5" id="KW-0547">Nucleotide-binding</keyword>
<dbReference type="GO" id="GO:0004674">
    <property type="term" value="F:protein serine/threonine kinase activity"/>
    <property type="evidence" value="ECO:0007669"/>
    <property type="project" value="UniProtKB-UniRule"/>
</dbReference>
<keyword evidence="2 5" id="KW-0808">Transferase</keyword>
<organism evidence="6 7">
    <name type="scientific">Minwuia thermotolerans</name>
    <dbReference type="NCBI Taxonomy" id="2056226"/>
    <lineage>
        <taxon>Bacteria</taxon>
        <taxon>Pseudomonadati</taxon>
        <taxon>Pseudomonadota</taxon>
        <taxon>Alphaproteobacteria</taxon>
        <taxon>Minwuiales</taxon>
        <taxon>Minwuiaceae</taxon>
        <taxon>Minwuia</taxon>
    </lineage>
</organism>
<comment type="catalytic activity">
    <reaction evidence="5">
        <text>N(tele)-phospho-L-histidyl/L-threonyl-[pyruvate, phosphate dikinase] + ADP = N(tele)-phospho-L-histidyl/O-phospho-L-threonyl-[pyruvate, phosphate dikinase] + AMP + H(+)</text>
        <dbReference type="Rhea" id="RHEA:43692"/>
        <dbReference type="Rhea" id="RHEA-COMP:10650"/>
        <dbReference type="Rhea" id="RHEA-COMP:10651"/>
        <dbReference type="ChEBI" id="CHEBI:15378"/>
        <dbReference type="ChEBI" id="CHEBI:30013"/>
        <dbReference type="ChEBI" id="CHEBI:61977"/>
        <dbReference type="ChEBI" id="CHEBI:83586"/>
        <dbReference type="ChEBI" id="CHEBI:456215"/>
        <dbReference type="ChEBI" id="CHEBI:456216"/>
        <dbReference type="EC" id="2.7.11.32"/>
    </reaction>
</comment>
<evidence type="ECO:0000313" key="7">
    <source>
        <dbReference type="Proteomes" id="UP000229498"/>
    </source>
</evidence>
<comment type="similarity">
    <text evidence="5">Belongs to the pyruvate, phosphate/water dikinase regulatory protein family. PDRP subfamily.</text>
</comment>
<evidence type="ECO:0000313" key="6">
    <source>
        <dbReference type="EMBL" id="PJK30575.1"/>
    </source>
</evidence>
<evidence type="ECO:0000256" key="1">
    <source>
        <dbReference type="ARBA" id="ARBA00022527"/>
    </source>
</evidence>
<reference evidence="6 7" key="1">
    <citation type="submission" date="2017-11" db="EMBL/GenBank/DDBJ databases">
        <title>Draft genome sequence of Rhizobiales bacterium SY3-13.</title>
        <authorList>
            <person name="Sun C."/>
        </authorList>
    </citation>
    <scope>NUCLEOTIDE SEQUENCE [LARGE SCALE GENOMIC DNA]</scope>
    <source>
        <strain evidence="6 7">SY3-13</strain>
    </source>
</reference>
<protein>
    <recommendedName>
        <fullName evidence="5">Putative pyruvate, phosphate dikinase regulatory protein</fullName>
        <shortName evidence="5">PPDK regulatory protein</shortName>
        <ecNumber evidence="5">2.7.11.32</ecNumber>
        <ecNumber evidence="5">2.7.4.27</ecNumber>
    </recommendedName>
</protein>
<comment type="caution">
    <text evidence="6">The sequence shown here is derived from an EMBL/GenBank/DDBJ whole genome shotgun (WGS) entry which is preliminary data.</text>
</comment>
<name>A0A2M9G4C8_9PROT</name>
<dbReference type="Proteomes" id="UP000229498">
    <property type="component" value="Unassembled WGS sequence"/>
</dbReference>
<keyword evidence="4 5" id="KW-0418">Kinase</keyword>
<dbReference type="Pfam" id="PF03618">
    <property type="entry name" value="Kinase-PPPase"/>
    <property type="match status" value="1"/>
</dbReference>
<dbReference type="GO" id="GO:0016776">
    <property type="term" value="F:phosphotransferase activity, phosphate group as acceptor"/>
    <property type="evidence" value="ECO:0007669"/>
    <property type="project" value="UniProtKB-UniRule"/>
</dbReference>
<comment type="function">
    <text evidence="5">Bifunctional serine/threonine kinase and phosphorylase involved in the regulation of the pyruvate, phosphate dikinase (PPDK) by catalyzing its phosphorylation/dephosphorylation.</text>
</comment>
<dbReference type="EMBL" id="PHIG01000025">
    <property type="protein sequence ID" value="PJK30575.1"/>
    <property type="molecule type" value="Genomic_DNA"/>
</dbReference>
<gene>
    <name evidence="6" type="ORF">CVT23_06425</name>
</gene>
<dbReference type="RefSeq" id="WP_109792675.1">
    <property type="nucleotide sequence ID" value="NZ_PHIG01000025.1"/>
</dbReference>
<keyword evidence="6" id="KW-0670">Pyruvate</keyword>
<dbReference type="PANTHER" id="PTHR31756">
    <property type="entry name" value="PYRUVATE, PHOSPHATE DIKINASE REGULATORY PROTEIN 1, CHLOROPLASTIC"/>
    <property type="match status" value="1"/>
</dbReference>
<dbReference type="GO" id="GO:0043531">
    <property type="term" value="F:ADP binding"/>
    <property type="evidence" value="ECO:0007669"/>
    <property type="project" value="UniProtKB-UniRule"/>
</dbReference>
<dbReference type="NCBIfam" id="NF003742">
    <property type="entry name" value="PRK05339.1"/>
    <property type="match status" value="1"/>
</dbReference>
<dbReference type="InterPro" id="IPR026565">
    <property type="entry name" value="PPDK_reg"/>
</dbReference>
<dbReference type="EC" id="2.7.4.27" evidence="5"/>
<evidence type="ECO:0000256" key="5">
    <source>
        <dbReference type="HAMAP-Rule" id="MF_00921"/>
    </source>
</evidence>
<dbReference type="PANTHER" id="PTHR31756:SF3">
    <property type="entry name" value="PYRUVATE, PHOSPHATE DIKINASE REGULATORY PROTEIN 1, CHLOROPLASTIC"/>
    <property type="match status" value="1"/>
</dbReference>
<accession>A0A2M9G4C8</accession>
<evidence type="ECO:0000256" key="2">
    <source>
        <dbReference type="ARBA" id="ARBA00022679"/>
    </source>
</evidence>
<dbReference type="EC" id="2.7.11.32" evidence="5"/>